<evidence type="ECO:0000259" key="1">
    <source>
        <dbReference type="SMART" id="SM00504"/>
    </source>
</evidence>
<dbReference type="InterPro" id="IPR003613">
    <property type="entry name" value="Ubox_domain"/>
</dbReference>
<dbReference type="SMART" id="SM00504">
    <property type="entry name" value="Ubox"/>
    <property type="match status" value="1"/>
</dbReference>
<gene>
    <name evidence="2" type="ORF">LCGC14_0555950</name>
</gene>
<name>A0A0F9RTK1_9ZZZZ</name>
<reference evidence="2" key="1">
    <citation type="journal article" date="2015" name="Nature">
        <title>Complex archaea that bridge the gap between prokaryotes and eukaryotes.</title>
        <authorList>
            <person name="Spang A."/>
            <person name="Saw J.H."/>
            <person name="Jorgensen S.L."/>
            <person name="Zaremba-Niedzwiedzka K."/>
            <person name="Martijn J."/>
            <person name="Lind A.E."/>
            <person name="van Eijk R."/>
            <person name="Schleper C."/>
            <person name="Guy L."/>
            <person name="Ettema T.J."/>
        </authorList>
    </citation>
    <scope>NUCLEOTIDE SEQUENCE</scope>
</reference>
<dbReference type="AlphaFoldDB" id="A0A0F9RTK1"/>
<organism evidence="2">
    <name type="scientific">marine sediment metagenome</name>
    <dbReference type="NCBI Taxonomy" id="412755"/>
    <lineage>
        <taxon>unclassified sequences</taxon>
        <taxon>metagenomes</taxon>
        <taxon>ecological metagenomes</taxon>
    </lineage>
</organism>
<feature type="domain" description="U-box" evidence="1">
    <location>
        <begin position="16"/>
        <end position="74"/>
    </location>
</feature>
<sequence>MASVASSVKISSIPPAFICSNSKKIMIDPVLSLCGHIFDRVVIQSLVNCPLDNYPINQEECIYLEELKQKNQNYTKGRIYDCDGPFFSLFSLDSLKGWI</sequence>
<dbReference type="GO" id="GO:0004842">
    <property type="term" value="F:ubiquitin-protein transferase activity"/>
    <property type="evidence" value="ECO:0007669"/>
    <property type="project" value="InterPro"/>
</dbReference>
<evidence type="ECO:0000313" key="2">
    <source>
        <dbReference type="EMBL" id="KKN58079.1"/>
    </source>
</evidence>
<protein>
    <recommendedName>
        <fullName evidence="1">U-box domain-containing protein</fullName>
    </recommendedName>
</protein>
<dbReference type="SUPFAM" id="SSF57850">
    <property type="entry name" value="RING/U-box"/>
    <property type="match status" value="1"/>
</dbReference>
<dbReference type="Pfam" id="PF04564">
    <property type="entry name" value="U-box"/>
    <property type="match status" value="1"/>
</dbReference>
<accession>A0A0F9RTK1</accession>
<proteinExistence type="predicted"/>
<dbReference type="GO" id="GO:0016567">
    <property type="term" value="P:protein ubiquitination"/>
    <property type="evidence" value="ECO:0007669"/>
    <property type="project" value="InterPro"/>
</dbReference>
<dbReference type="EMBL" id="LAZR01000778">
    <property type="protein sequence ID" value="KKN58079.1"/>
    <property type="molecule type" value="Genomic_DNA"/>
</dbReference>
<comment type="caution">
    <text evidence="2">The sequence shown here is derived from an EMBL/GenBank/DDBJ whole genome shotgun (WGS) entry which is preliminary data.</text>
</comment>
<dbReference type="Gene3D" id="3.30.40.10">
    <property type="entry name" value="Zinc/RING finger domain, C3HC4 (zinc finger)"/>
    <property type="match status" value="1"/>
</dbReference>
<dbReference type="InterPro" id="IPR013083">
    <property type="entry name" value="Znf_RING/FYVE/PHD"/>
</dbReference>